<dbReference type="InterPro" id="IPR032710">
    <property type="entry name" value="NTF2-like_dom_sf"/>
</dbReference>
<accession>A0A7X0UDQ9</accession>
<keyword evidence="3" id="KW-1185">Reference proteome</keyword>
<dbReference type="AlphaFoldDB" id="A0A7X0UDQ9"/>
<proteinExistence type="predicted"/>
<feature type="domain" description="SnoaL-like" evidence="1">
    <location>
        <begin position="8"/>
        <end position="102"/>
    </location>
</feature>
<dbReference type="Proteomes" id="UP000575083">
    <property type="component" value="Unassembled WGS sequence"/>
</dbReference>
<keyword evidence="2" id="KW-0413">Isomerase</keyword>
<evidence type="ECO:0000313" key="2">
    <source>
        <dbReference type="EMBL" id="MBB6563925.1"/>
    </source>
</evidence>
<dbReference type="RefSeq" id="WP_184865437.1">
    <property type="nucleotide sequence ID" value="NZ_JACHLK010000025.1"/>
</dbReference>
<dbReference type="EMBL" id="JACHLK010000025">
    <property type="protein sequence ID" value="MBB6563925.1"/>
    <property type="molecule type" value="Genomic_DNA"/>
</dbReference>
<dbReference type="Gene3D" id="3.10.450.50">
    <property type="match status" value="1"/>
</dbReference>
<reference evidence="2 3" key="1">
    <citation type="submission" date="2020-08" db="EMBL/GenBank/DDBJ databases">
        <title>Functional genomics of gut bacteria from endangered species of beetles.</title>
        <authorList>
            <person name="Carlos-Shanley C."/>
        </authorList>
    </citation>
    <scope>NUCLEOTIDE SEQUENCE [LARGE SCALE GENOMIC DNA]</scope>
    <source>
        <strain evidence="2 3">S00198</strain>
    </source>
</reference>
<dbReference type="SUPFAM" id="SSF54427">
    <property type="entry name" value="NTF2-like"/>
    <property type="match status" value="1"/>
</dbReference>
<sequence>MTDATALVRASYEAYVRKDREALEALIDEDFHFSSPLDNRIDRATYFARCWPNSEGISGFQFIHLVELGHIVFVTYEGTRQGGGRFRNTEVVTTRGGRITEVEVYFGWSIPHPAPEGGFTNL</sequence>
<evidence type="ECO:0000313" key="3">
    <source>
        <dbReference type="Proteomes" id="UP000575083"/>
    </source>
</evidence>
<dbReference type="GO" id="GO:0016853">
    <property type="term" value="F:isomerase activity"/>
    <property type="evidence" value="ECO:0007669"/>
    <property type="project" value="UniProtKB-KW"/>
</dbReference>
<organism evidence="2 3">
    <name type="scientific">Acidovorax soli</name>
    <dbReference type="NCBI Taxonomy" id="592050"/>
    <lineage>
        <taxon>Bacteria</taxon>
        <taxon>Pseudomonadati</taxon>
        <taxon>Pseudomonadota</taxon>
        <taxon>Betaproteobacteria</taxon>
        <taxon>Burkholderiales</taxon>
        <taxon>Comamonadaceae</taxon>
        <taxon>Acidovorax</taxon>
    </lineage>
</organism>
<evidence type="ECO:0000259" key="1">
    <source>
        <dbReference type="Pfam" id="PF12680"/>
    </source>
</evidence>
<name>A0A7X0UDQ9_9BURK</name>
<protein>
    <submittedName>
        <fullName evidence="2">Ketosteroid isomerase-like protein</fullName>
    </submittedName>
</protein>
<comment type="caution">
    <text evidence="2">The sequence shown here is derived from an EMBL/GenBank/DDBJ whole genome shotgun (WGS) entry which is preliminary data.</text>
</comment>
<gene>
    <name evidence="2" type="ORF">HNP48_006651</name>
</gene>
<dbReference type="InterPro" id="IPR037401">
    <property type="entry name" value="SnoaL-like"/>
</dbReference>
<dbReference type="Pfam" id="PF12680">
    <property type="entry name" value="SnoaL_2"/>
    <property type="match status" value="1"/>
</dbReference>